<evidence type="ECO:0000256" key="5">
    <source>
        <dbReference type="ARBA" id="ARBA00022694"/>
    </source>
</evidence>
<sequence>GLAASGLRSIRYAMEVTELGRIDANDLDPDAATAMARNIALNGGAAAEKIRISQGDARLVMMQNPGGYDVVDLDPYGTPAMFLDSAVQAVSDGGLLMVTATDMANLCGNNSTACWSNYGIYPVHRSYCHEMALRIVLACIETHAARYKRRIVPLLSLSVDFYVRLFIRVYTSPNDVKDSPSRLAYLWQSSGCDSFWLQPVGQKRTHNGQVKHMPGSGPAVEPRCPDTGSGYIMGGPIWAGPIHDVEFAKELLADFESAGAEQRYAQAVKIRGYLLNVVSELPDAPLYYNLHDICKMVRVTPPKSDQFRSALVHAGYRVSGSHCCPLAIKTDAPPGVVWDVVRCWVRRTGASAAALKDPESYCAKMLAKEPSLEADFSITSAAMSRAKDDKAPRFVINPAYWGPKARHGRPDQTRPNPDEGEGGDPRVGGGRNKDKRGRGREGAGAAAAAAGGAQGAPATGGSGEAGNGEGKEEVGAQAGTAMDVGQAGAEEAAAGGKKRPAEEAAADGAVAGVAEVTEAGAEVEAEGGQGEAKRQKA</sequence>
<feature type="compositionally biased region" description="Gly residues" evidence="10">
    <location>
        <begin position="452"/>
        <end position="468"/>
    </location>
</feature>
<evidence type="ECO:0000256" key="8">
    <source>
        <dbReference type="ARBA" id="ARBA00051897"/>
    </source>
</evidence>
<feature type="compositionally biased region" description="Low complexity" evidence="10">
    <location>
        <begin position="485"/>
        <end position="495"/>
    </location>
</feature>
<dbReference type="Gene3D" id="3.40.50.150">
    <property type="entry name" value="Vaccinia Virus protein VP39"/>
    <property type="match status" value="1"/>
</dbReference>
<evidence type="ECO:0000313" key="12">
    <source>
        <dbReference type="Proteomes" id="UP001054857"/>
    </source>
</evidence>
<proteinExistence type="inferred from homology"/>
<dbReference type="GO" id="GO:0002940">
    <property type="term" value="P:tRNA N2-guanine methylation"/>
    <property type="evidence" value="ECO:0007669"/>
    <property type="project" value="TreeGrafter"/>
</dbReference>
<keyword evidence="3 9" id="KW-0808">Transferase</keyword>
<dbReference type="GO" id="GO:0000049">
    <property type="term" value="F:tRNA binding"/>
    <property type="evidence" value="ECO:0007669"/>
    <property type="project" value="UniProtKB-UniRule"/>
</dbReference>
<organism evidence="11 12">
    <name type="scientific">Astrephomene gubernaculifera</name>
    <dbReference type="NCBI Taxonomy" id="47775"/>
    <lineage>
        <taxon>Eukaryota</taxon>
        <taxon>Viridiplantae</taxon>
        <taxon>Chlorophyta</taxon>
        <taxon>core chlorophytes</taxon>
        <taxon>Chlorophyceae</taxon>
        <taxon>CS clade</taxon>
        <taxon>Chlamydomonadales</taxon>
        <taxon>Astrephomenaceae</taxon>
        <taxon>Astrephomene</taxon>
    </lineage>
</organism>
<keyword evidence="6 9" id="KW-0694">RNA-binding</keyword>
<dbReference type="GO" id="GO:0005634">
    <property type="term" value="C:nucleus"/>
    <property type="evidence" value="ECO:0007669"/>
    <property type="project" value="TreeGrafter"/>
</dbReference>
<dbReference type="GO" id="GO:0160104">
    <property type="term" value="F:tRNA (guanine(26)-N2)-dimethyltransferase activity"/>
    <property type="evidence" value="ECO:0007669"/>
    <property type="project" value="UniProtKB-UniRule"/>
</dbReference>
<name>A0AAD3DUF4_9CHLO</name>
<gene>
    <name evidence="11" type="ORF">Agub_g7521</name>
</gene>
<evidence type="ECO:0000256" key="1">
    <source>
        <dbReference type="ARBA" id="ARBA00022555"/>
    </source>
</evidence>
<dbReference type="EC" id="2.1.1.216" evidence="7 9"/>
<evidence type="ECO:0000256" key="2">
    <source>
        <dbReference type="ARBA" id="ARBA00022603"/>
    </source>
</evidence>
<evidence type="ECO:0000256" key="6">
    <source>
        <dbReference type="ARBA" id="ARBA00022884"/>
    </source>
</evidence>
<protein>
    <recommendedName>
        <fullName evidence="7 9">tRNA (guanine(26)-N(2))-dimethyltransferase</fullName>
        <ecNumber evidence="7 9">2.1.1.216</ecNumber>
    </recommendedName>
</protein>
<dbReference type="FunFam" id="3.30.56.70:FF:000001">
    <property type="entry name" value="tRNA (guanine(26)-N(2))-dimethyltransferase"/>
    <property type="match status" value="1"/>
</dbReference>
<feature type="non-terminal residue" evidence="11">
    <location>
        <position position="1"/>
    </location>
</feature>
<dbReference type="InterPro" id="IPR002905">
    <property type="entry name" value="Trm1"/>
</dbReference>
<dbReference type="Proteomes" id="UP001054857">
    <property type="component" value="Unassembled WGS sequence"/>
</dbReference>
<evidence type="ECO:0000256" key="4">
    <source>
        <dbReference type="ARBA" id="ARBA00022691"/>
    </source>
</evidence>
<dbReference type="InterPro" id="IPR042296">
    <property type="entry name" value="tRNA_met_Trm1_C"/>
</dbReference>
<dbReference type="SUPFAM" id="SSF53335">
    <property type="entry name" value="S-adenosyl-L-methionine-dependent methyltransferases"/>
    <property type="match status" value="1"/>
</dbReference>
<feature type="region of interest" description="Disordered" evidence="10">
    <location>
        <begin position="399"/>
        <end position="512"/>
    </location>
</feature>
<dbReference type="FunFam" id="3.40.50.150:FF:000051">
    <property type="entry name" value="tRNA (guanine(26)-N(2))-dimethyltransferase"/>
    <property type="match status" value="1"/>
</dbReference>
<keyword evidence="5 9" id="KW-0819">tRNA processing</keyword>
<evidence type="ECO:0000313" key="11">
    <source>
        <dbReference type="EMBL" id="GFR46051.1"/>
    </source>
</evidence>
<comment type="similarity">
    <text evidence="9">Belongs to the class I-like SAM-binding methyltransferase superfamily. Trm1 family.</text>
</comment>
<keyword evidence="2 9" id="KW-0489">Methyltransferase</keyword>
<accession>A0AAD3DUF4</accession>
<dbReference type="CDD" id="cd02440">
    <property type="entry name" value="AdoMet_MTases"/>
    <property type="match status" value="1"/>
</dbReference>
<evidence type="ECO:0000256" key="7">
    <source>
        <dbReference type="ARBA" id="ARBA00039099"/>
    </source>
</evidence>
<dbReference type="Gene3D" id="3.30.56.70">
    <property type="entry name" value="N2,N2-dimethylguanosine tRNA methyltransferase, C-terminal domain"/>
    <property type="match status" value="1"/>
</dbReference>
<dbReference type="Pfam" id="PF02005">
    <property type="entry name" value="TRM"/>
    <property type="match status" value="1"/>
</dbReference>
<evidence type="ECO:0000256" key="3">
    <source>
        <dbReference type="ARBA" id="ARBA00022679"/>
    </source>
</evidence>
<dbReference type="PANTHER" id="PTHR10631:SF3">
    <property type="entry name" value="TRNA (GUANINE(26)-N(2))-DIMETHYLTRANSFERASE"/>
    <property type="match status" value="1"/>
</dbReference>
<evidence type="ECO:0000256" key="10">
    <source>
        <dbReference type="SAM" id="MobiDB-lite"/>
    </source>
</evidence>
<dbReference type="PROSITE" id="PS51626">
    <property type="entry name" value="SAM_MT_TRM1"/>
    <property type="match status" value="1"/>
</dbReference>
<dbReference type="PANTHER" id="PTHR10631">
    <property type="entry name" value="N 2 ,N 2 -DIMETHYLGUANOSINE TRNA METHYLTRANSFERASE"/>
    <property type="match status" value="1"/>
</dbReference>
<dbReference type="AlphaFoldDB" id="A0AAD3DUF4"/>
<keyword evidence="12" id="KW-1185">Reference proteome</keyword>
<comment type="catalytic activity">
    <reaction evidence="8 9">
        <text>guanosine(26) in tRNA + 2 S-adenosyl-L-methionine = N(2)-dimethylguanosine(26) in tRNA + 2 S-adenosyl-L-homocysteine + 2 H(+)</text>
        <dbReference type="Rhea" id="RHEA:43140"/>
        <dbReference type="Rhea" id="RHEA-COMP:10359"/>
        <dbReference type="Rhea" id="RHEA-COMP:10360"/>
        <dbReference type="ChEBI" id="CHEBI:15378"/>
        <dbReference type="ChEBI" id="CHEBI:57856"/>
        <dbReference type="ChEBI" id="CHEBI:59789"/>
        <dbReference type="ChEBI" id="CHEBI:74269"/>
        <dbReference type="ChEBI" id="CHEBI:74513"/>
        <dbReference type="EC" id="2.1.1.216"/>
    </reaction>
</comment>
<dbReference type="InterPro" id="IPR029063">
    <property type="entry name" value="SAM-dependent_MTases_sf"/>
</dbReference>
<comment type="caution">
    <text evidence="11">The sequence shown here is derived from an EMBL/GenBank/DDBJ whole genome shotgun (WGS) entry which is preliminary data.</text>
</comment>
<evidence type="ECO:0000256" key="9">
    <source>
        <dbReference type="PROSITE-ProRule" id="PRU00958"/>
    </source>
</evidence>
<reference evidence="11 12" key="1">
    <citation type="journal article" date="2021" name="Sci. Rep.">
        <title>Genome sequencing of the multicellular alga Astrephomene provides insights into convergent evolution of germ-soma differentiation.</title>
        <authorList>
            <person name="Yamashita S."/>
            <person name="Yamamoto K."/>
            <person name="Matsuzaki R."/>
            <person name="Suzuki S."/>
            <person name="Yamaguchi H."/>
            <person name="Hirooka S."/>
            <person name="Minakuchi Y."/>
            <person name="Miyagishima S."/>
            <person name="Kawachi M."/>
            <person name="Toyoda A."/>
            <person name="Nozaki H."/>
        </authorList>
    </citation>
    <scope>NUCLEOTIDE SEQUENCE [LARGE SCALE GENOMIC DNA]</scope>
    <source>
        <strain evidence="11 12">NIES-4017</strain>
    </source>
</reference>
<keyword evidence="1 9" id="KW-0820">tRNA-binding</keyword>
<keyword evidence="4 9" id="KW-0949">S-adenosyl-L-methionine</keyword>
<dbReference type="EMBL" id="BMAR01000011">
    <property type="protein sequence ID" value="GFR46051.1"/>
    <property type="molecule type" value="Genomic_DNA"/>
</dbReference>